<dbReference type="PANTHER" id="PTHR12110">
    <property type="entry name" value="HYDROXYPYRUVATE ISOMERASE"/>
    <property type="match status" value="1"/>
</dbReference>
<protein>
    <submittedName>
        <fullName evidence="2">TIM barrel protein</fullName>
    </submittedName>
</protein>
<dbReference type="InterPro" id="IPR013022">
    <property type="entry name" value="Xyl_isomerase-like_TIM-brl"/>
</dbReference>
<evidence type="ECO:0000313" key="3">
    <source>
        <dbReference type="Proteomes" id="UP000464314"/>
    </source>
</evidence>
<dbReference type="PANTHER" id="PTHR12110:SF21">
    <property type="entry name" value="XYLOSE ISOMERASE-LIKE TIM BARREL DOMAIN-CONTAINING PROTEIN"/>
    <property type="match status" value="1"/>
</dbReference>
<accession>A0A6P1TPR6</accession>
<evidence type="ECO:0000259" key="1">
    <source>
        <dbReference type="Pfam" id="PF01261"/>
    </source>
</evidence>
<dbReference type="KEGG" id="anr:Ana3638_16495"/>
<gene>
    <name evidence="2" type="ORF">Ana3638_16495</name>
</gene>
<keyword evidence="3" id="KW-1185">Reference proteome</keyword>
<reference evidence="2 3" key="1">
    <citation type="submission" date="2020-01" db="EMBL/GenBank/DDBJ databases">
        <title>Genome analysis of Anaerocolumna sp. CBA3638.</title>
        <authorList>
            <person name="Kim J."/>
            <person name="Roh S.W."/>
        </authorList>
    </citation>
    <scope>NUCLEOTIDE SEQUENCE [LARGE SCALE GENOMIC DNA]</scope>
    <source>
        <strain evidence="2 3">CBA3638</strain>
    </source>
</reference>
<feature type="domain" description="Xylose isomerase-like TIM barrel" evidence="1">
    <location>
        <begin position="45"/>
        <end position="238"/>
    </location>
</feature>
<dbReference type="Gene3D" id="3.20.20.150">
    <property type="entry name" value="Divalent-metal-dependent TIM barrel enzymes"/>
    <property type="match status" value="1"/>
</dbReference>
<dbReference type="RefSeq" id="WP_161839007.1">
    <property type="nucleotide sequence ID" value="NZ_CP048000.1"/>
</dbReference>
<proteinExistence type="predicted"/>
<dbReference type="AlphaFoldDB" id="A0A6P1TPR6"/>
<dbReference type="EMBL" id="CP048000">
    <property type="protein sequence ID" value="QHQ62182.1"/>
    <property type="molecule type" value="Genomic_DNA"/>
</dbReference>
<dbReference type="Proteomes" id="UP000464314">
    <property type="component" value="Chromosome"/>
</dbReference>
<evidence type="ECO:0000313" key="2">
    <source>
        <dbReference type="EMBL" id="QHQ62182.1"/>
    </source>
</evidence>
<dbReference type="SUPFAM" id="SSF51658">
    <property type="entry name" value="Xylose isomerase-like"/>
    <property type="match status" value="1"/>
</dbReference>
<organism evidence="2 3">
    <name type="scientific">Anaerocolumna sedimenticola</name>
    <dbReference type="NCBI Taxonomy" id="2696063"/>
    <lineage>
        <taxon>Bacteria</taxon>
        <taxon>Bacillati</taxon>
        <taxon>Bacillota</taxon>
        <taxon>Clostridia</taxon>
        <taxon>Lachnospirales</taxon>
        <taxon>Lachnospiraceae</taxon>
        <taxon>Anaerocolumna</taxon>
    </lineage>
</organism>
<dbReference type="InterPro" id="IPR036237">
    <property type="entry name" value="Xyl_isomerase-like_sf"/>
</dbReference>
<dbReference type="Pfam" id="PF01261">
    <property type="entry name" value="AP_endonuc_2"/>
    <property type="match status" value="1"/>
</dbReference>
<name>A0A6P1TPR6_9FIRM</name>
<dbReference type="InterPro" id="IPR050312">
    <property type="entry name" value="IolE/XylAMocC-like"/>
</dbReference>
<sequence>MRIGIRAHDMERAPFEELVQNINKKGFYSAQLALQKAIHEFNVNIEAMTPGMAFYIKEVFAKYKVDIAVLGCYLNLTNPIDQERKHIMETYKTHIRFASLLGCGMVGTETGSLNPDYSFKKANHSEAALELFIETIKRIVDYAEKMGVIIGVEPVFKHIVSDLERTYRVLNAVNSPNLQIIFDPVNLLNYDNYMEQDDIIKGAFQLFGKDIAVIHSKDFRIENKEIVEITTGTGSFHHELLLGLVKQKKPFMHVLLEGTKPDEAITARKYLEEMYQNISTEE</sequence>